<keyword evidence="2" id="KW-1185">Reference proteome</keyword>
<sequence length="81" mass="9483">MPACFTIRFNIEASLFTPTGFRLNHFSWSKVNENIREWSNGTSRYLLDLYRPMNFADAKVGYILLAHFQRDIDGITPYGIY</sequence>
<evidence type="ECO:0000313" key="1">
    <source>
        <dbReference type="EMBL" id="KAH3821451.1"/>
    </source>
</evidence>
<organism evidence="1 2">
    <name type="scientific">Dreissena polymorpha</name>
    <name type="common">Zebra mussel</name>
    <name type="synonym">Mytilus polymorpha</name>
    <dbReference type="NCBI Taxonomy" id="45954"/>
    <lineage>
        <taxon>Eukaryota</taxon>
        <taxon>Metazoa</taxon>
        <taxon>Spiralia</taxon>
        <taxon>Lophotrochozoa</taxon>
        <taxon>Mollusca</taxon>
        <taxon>Bivalvia</taxon>
        <taxon>Autobranchia</taxon>
        <taxon>Heteroconchia</taxon>
        <taxon>Euheterodonta</taxon>
        <taxon>Imparidentia</taxon>
        <taxon>Neoheterodontei</taxon>
        <taxon>Myida</taxon>
        <taxon>Dreissenoidea</taxon>
        <taxon>Dreissenidae</taxon>
        <taxon>Dreissena</taxon>
    </lineage>
</organism>
<name>A0A9D4JRB4_DREPO</name>
<evidence type="ECO:0000313" key="2">
    <source>
        <dbReference type="Proteomes" id="UP000828390"/>
    </source>
</evidence>
<reference evidence="1" key="2">
    <citation type="submission" date="2020-11" db="EMBL/GenBank/DDBJ databases">
        <authorList>
            <person name="McCartney M.A."/>
            <person name="Auch B."/>
            <person name="Kono T."/>
            <person name="Mallez S."/>
            <person name="Becker A."/>
            <person name="Gohl D.M."/>
            <person name="Silverstein K.A.T."/>
            <person name="Koren S."/>
            <person name="Bechman K.B."/>
            <person name="Herman A."/>
            <person name="Abrahante J.E."/>
            <person name="Garbe J."/>
        </authorList>
    </citation>
    <scope>NUCLEOTIDE SEQUENCE</scope>
    <source>
        <strain evidence="1">Duluth1</strain>
        <tissue evidence="1">Whole animal</tissue>
    </source>
</reference>
<comment type="caution">
    <text evidence="1">The sequence shown here is derived from an EMBL/GenBank/DDBJ whole genome shotgun (WGS) entry which is preliminary data.</text>
</comment>
<proteinExistence type="predicted"/>
<protein>
    <submittedName>
        <fullName evidence="1">Uncharacterized protein</fullName>
    </submittedName>
</protein>
<dbReference type="AlphaFoldDB" id="A0A9D4JRB4"/>
<dbReference type="Proteomes" id="UP000828390">
    <property type="component" value="Unassembled WGS sequence"/>
</dbReference>
<gene>
    <name evidence="1" type="ORF">DPMN_123215</name>
</gene>
<dbReference type="EMBL" id="JAIWYP010000005">
    <property type="protein sequence ID" value="KAH3821451.1"/>
    <property type="molecule type" value="Genomic_DNA"/>
</dbReference>
<reference evidence="1" key="1">
    <citation type="journal article" date="2019" name="bioRxiv">
        <title>The Genome of the Zebra Mussel, Dreissena polymorpha: A Resource for Invasive Species Research.</title>
        <authorList>
            <person name="McCartney M.A."/>
            <person name="Auch B."/>
            <person name="Kono T."/>
            <person name="Mallez S."/>
            <person name="Zhang Y."/>
            <person name="Obille A."/>
            <person name="Becker A."/>
            <person name="Abrahante J.E."/>
            <person name="Garbe J."/>
            <person name="Badalamenti J.P."/>
            <person name="Herman A."/>
            <person name="Mangelson H."/>
            <person name="Liachko I."/>
            <person name="Sullivan S."/>
            <person name="Sone E.D."/>
            <person name="Koren S."/>
            <person name="Silverstein K.A.T."/>
            <person name="Beckman K.B."/>
            <person name="Gohl D.M."/>
        </authorList>
    </citation>
    <scope>NUCLEOTIDE SEQUENCE</scope>
    <source>
        <strain evidence="1">Duluth1</strain>
        <tissue evidence="1">Whole animal</tissue>
    </source>
</reference>
<accession>A0A9D4JRB4</accession>